<evidence type="ECO:0000313" key="3">
    <source>
        <dbReference type="EMBL" id="QIZ69523.1"/>
    </source>
</evidence>
<keyword evidence="2" id="KW-0812">Transmembrane</keyword>
<dbReference type="RefSeq" id="WP_168567680.1">
    <property type="nucleotide sequence ID" value="NZ_CP051167.1"/>
</dbReference>
<keyword evidence="4" id="KW-1185">Reference proteome</keyword>
<feature type="transmembrane region" description="Helical" evidence="2">
    <location>
        <begin position="174"/>
        <end position="197"/>
    </location>
</feature>
<dbReference type="Proteomes" id="UP000500857">
    <property type="component" value="Chromosome"/>
</dbReference>
<evidence type="ECO:0000313" key="4">
    <source>
        <dbReference type="Proteomes" id="UP000500857"/>
    </source>
</evidence>
<keyword evidence="2" id="KW-1133">Transmembrane helix</keyword>
<gene>
    <name evidence="3" type="ORF">HCG48_02105</name>
</gene>
<sequence>MLEIVVWSVFVGSLGIEALVAGGWLRWRHFAIARTHQEEEEMFDAYSGNGQLPAIDMPPTSFLPTGNVEQRNSSDGESIRHDPLPELRSPSPHDPPLGEWEYKIVRANFDLFRNPDIFHQLCEEESQAGWVLLEKLDDRRVRFKRALVWRKMLKEDGLPFDPYRVHYGPSMGTIHLLGGIAALTLMILPAYLGYILVSNTLNKHTPQIAPPAPTVDLSSPEPPMIP</sequence>
<protein>
    <submittedName>
        <fullName evidence="3">Uncharacterized protein</fullName>
    </submittedName>
</protein>
<organism evidence="3 4">
    <name type="scientific">Oxynema aestuarii AP17</name>
    <dbReference type="NCBI Taxonomy" id="2064643"/>
    <lineage>
        <taxon>Bacteria</taxon>
        <taxon>Bacillati</taxon>
        <taxon>Cyanobacteriota</taxon>
        <taxon>Cyanophyceae</taxon>
        <taxon>Oscillatoriophycideae</taxon>
        <taxon>Oscillatoriales</taxon>
        <taxon>Oscillatoriaceae</taxon>
        <taxon>Oxynema</taxon>
        <taxon>Oxynema aestuarii</taxon>
    </lineage>
</organism>
<reference evidence="3 4" key="1">
    <citation type="submission" date="2020-04" db="EMBL/GenBank/DDBJ databases">
        <authorList>
            <person name="Basu S."/>
            <person name="Maruthanayagam V."/>
            <person name="Chakraborty S."/>
            <person name="Pramanik A."/>
            <person name="Mukherjee J."/>
            <person name="Brink B."/>
        </authorList>
    </citation>
    <scope>NUCLEOTIDE SEQUENCE [LARGE SCALE GENOMIC DNA]</scope>
    <source>
        <strain evidence="3 4">AP17</strain>
    </source>
</reference>
<keyword evidence="2" id="KW-0472">Membrane</keyword>
<name>A0A6H1TUT5_9CYAN</name>
<dbReference type="AlphaFoldDB" id="A0A6H1TUT5"/>
<feature type="compositionally biased region" description="Polar residues" evidence="1">
    <location>
        <begin position="62"/>
        <end position="71"/>
    </location>
</feature>
<feature type="compositionally biased region" description="Basic and acidic residues" evidence="1">
    <location>
        <begin position="72"/>
        <end position="85"/>
    </location>
</feature>
<evidence type="ECO:0000256" key="2">
    <source>
        <dbReference type="SAM" id="Phobius"/>
    </source>
</evidence>
<accession>A0A6H1TUT5</accession>
<dbReference type="KEGG" id="oxy:HCG48_02105"/>
<dbReference type="EMBL" id="CP051167">
    <property type="protein sequence ID" value="QIZ69523.1"/>
    <property type="molecule type" value="Genomic_DNA"/>
</dbReference>
<evidence type="ECO:0000256" key="1">
    <source>
        <dbReference type="SAM" id="MobiDB-lite"/>
    </source>
</evidence>
<feature type="region of interest" description="Disordered" evidence="1">
    <location>
        <begin position="57"/>
        <end position="95"/>
    </location>
</feature>
<feature type="transmembrane region" description="Helical" evidence="2">
    <location>
        <begin position="6"/>
        <end position="25"/>
    </location>
</feature>
<proteinExistence type="predicted"/>